<sequence>MGICDDIKKRFIRLSRGQRKVAQFVIDNPNIIATHIASDVGKLIGVSESTVIRFCYAMELSGFCELQEKVKEDLMEKKESPIYDHPLLTKKHEHLVSEVMNRDITSILSTIQQVDEDKFEQAIKWMHEMKFLYVLGFRQSSPSANFLTSTLSSYRKHVKQIQHDVENIVQQISGMDDQSLLIVIALDTVLEDVLTITKLSKNKNAKVIAITSSNLSPIRDYADVIFTVGGHKHSSTEVITASHSLIHALIEGMVAQNKKQYTSFQKSNAQIESNFLFLDKAQNI</sequence>
<protein>
    <submittedName>
        <fullName evidence="6">MurR/RpiR family transcriptional regulator</fullName>
    </submittedName>
</protein>
<dbReference type="InterPro" id="IPR047640">
    <property type="entry name" value="RpiR-like"/>
</dbReference>
<dbReference type="EMBL" id="RXNR01000010">
    <property type="protein sequence ID" value="RTQ94595.1"/>
    <property type="molecule type" value="Genomic_DNA"/>
</dbReference>
<dbReference type="AlphaFoldDB" id="A0A431UV79"/>
<dbReference type="PROSITE" id="PS51071">
    <property type="entry name" value="HTH_RPIR"/>
    <property type="match status" value="1"/>
</dbReference>
<feature type="domain" description="SIS" evidence="5">
    <location>
        <begin position="122"/>
        <end position="259"/>
    </location>
</feature>
<organism evidence="6 7">
    <name type="scientific">Lysinibacillus telephonicus</name>
    <dbReference type="NCBI Taxonomy" id="1714840"/>
    <lineage>
        <taxon>Bacteria</taxon>
        <taxon>Bacillati</taxon>
        <taxon>Bacillota</taxon>
        <taxon>Bacilli</taxon>
        <taxon>Bacillales</taxon>
        <taxon>Bacillaceae</taxon>
        <taxon>Lysinibacillus</taxon>
    </lineage>
</organism>
<dbReference type="GO" id="GO:0003700">
    <property type="term" value="F:DNA-binding transcription factor activity"/>
    <property type="evidence" value="ECO:0007669"/>
    <property type="project" value="InterPro"/>
</dbReference>
<dbReference type="SUPFAM" id="SSF53697">
    <property type="entry name" value="SIS domain"/>
    <property type="match status" value="1"/>
</dbReference>
<dbReference type="PANTHER" id="PTHR30514">
    <property type="entry name" value="GLUCOKINASE"/>
    <property type="match status" value="1"/>
</dbReference>
<dbReference type="Gene3D" id="3.40.50.10490">
    <property type="entry name" value="Glucose-6-phosphate isomerase like protein, domain 1"/>
    <property type="match status" value="1"/>
</dbReference>
<evidence type="ECO:0000256" key="1">
    <source>
        <dbReference type="ARBA" id="ARBA00023015"/>
    </source>
</evidence>
<dbReference type="InterPro" id="IPR046348">
    <property type="entry name" value="SIS_dom_sf"/>
</dbReference>
<dbReference type="PROSITE" id="PS51464">
    <property type="entry name" value="SIS"/>
    <property type="match status" value="1"/>
</dbReference>
<evidence type="ECO:0000259" key="4">
    <source>
        <dbReference type="PROSITE" id="PS51071"/>
    </source>
</evidence>
<reference evidence="6 7" key="1">
    <citation type="submission" date="2018-12" db="EMBL/GenBank/DDBJ databases">
        <authorList>
            <person name="Yu L."/>
        </authorList>
    </citation>
    <scope>NUCLEOTIDE SEQUENCE [LARGE SCALE GENOMIC DNA]</scope>
    <source>
        <strain evidence="6 7">S5H2222</strain>
    </source>
</reference>
<evidence type="ECO:0000256" key="2">
    <source>
        <dbReference type="ARBA" id="ARBA00023125"/>
    </source>
</evidence>
<dbReference type="InterPro" id="IPR000281">
    <property type="entry name" value="HTH_RpiR"/>
</dbReference>
<dbReference type="InterPro" id="IPR001347">
    <property type="entry name" value="SIS_dom"/>
</dbReference>
<dbReference type="InterPro" id="IPR009057">
    <property type="entry name" value="Homeodomain-like_sf"/>
</dbReference>
<dbReference type="Proteomes" id="UP000276349">
    <property type="component" value="Unassembled WGS sequence"/>
</dbReference>
<dbReference type="InterPro" id="IPR035472">
    <property type="entry name" value="RpiR-like_SIS"/>
</dbReference>
<dbReference type="GO" id="GO:0097367">
    <property type="term" value="F:carbohydrate derivative binding"/>
    <property type="evidence" value="ECO:0007669"/>
    <property type="project" value="InterPro"/>
</dbReference>
<name>A0A431UV79_9BACI</name>
<gene>
    <name evidence="6" type="ORF">EKG35_05060</name>
</gene>
<dbReference type="OrthoDB" id="2930at2"/>
<dbReference type="Pfam" id="PF01380">
    <property type="entry name" value="SIS"/>
    <property type="match status" value="1"/>
</dbReference>
<dbReference type="Gene3D" id="1.10.10.10">
    <property type="entry name" value="Winged helix-like DNA-binding domain superfamily/Winged helix DNA-binding domain"/>
    <property type="match status" value="1"/>
</dbReference>
<evidence type="ECO:0000259" key="5">
    <source>
        <dbReference type="PROSITE" id="PS51464"/>
    </source>
</evidence>
<keyword evidence="3" id="KW-0804">Transcription</keyword>
<dbReference type="Pfam" id="PF01418">
    <property type="entry name" value="HTH_6"/>
    <property type="match status" value="1"/>
</dbReference>
<dbReference type="PANTHER" id="PTHR30514:SF18">
    <property type="entry name" value="RPIR-FAMILY TRANSCRIPTIONAL REGULATOR"/>
    <property type="match status" value="1"/>
</dbReference>
<feature type="domain" description="HTH rpiR-type" evidence="4">
    <location>
        <begin position="1"/>
        <end position="77"/>
    </location>
</feature>
<accession>A0A431UV79</accession>
<dbReference type="GO" id="GO:0003677">
    <property type="term" value="F:DNA binding"/>
    <property type="evidence" value="ECO:0007669"/>
    <property type="project" value="UniProtKB-KW"/>
</dbReference>
<keyword evidence="7" id="KW-1185">Reference proteome</keyword>
<dbReference type="SUPFAM" id="SSF46689">
    <property type="entry name" value="Homeodomain-like"/>
    <property type="match status" value="1"/>
</dbReference>
<evidence type="ECO:0000256" key="3">
    <source>
        <dbReference type="ARBA" id="ARBA00023163"/>
    </source>
</evidence>
<dbReference type="GO" id="GO:1901135">
    <property type="term" value="P:carbohydrate derivative metabolic process"/>
    <property type="evidence" value="ECO:0007669"/>
    <property type="project" value="InterPro"/>
</dbReference>
<comment type="caution">
    <text evidence="6">The sequence shown here is derived from an EMBL/GenBank/DDBJ whole genome shotgun (WGS) entry which is preliminary data.</text>
</comment>
<evidence type="ECO:0000313" key="7">
    <source>
        <dbReference type="Proteomes" id="UP000276349"/>
    </source>
</evidence>
<evidence type="ECO:0000313" key="6">
    <source>
        <dbReference type="EMBL" id="RTQ94595.1"/>
    </source>
</evidence>
<dbReference type="CDD" id="cd05013">
    <property type="entry name" value="SIS_RpiR"/>
    <property type="match status" value="1"/>
</dbReference>
<keyword evidence="2" id="KW-0238">DNA-binding</keyword>
<proteinExistence type="predicted"/>
<keyword evidence="1" id="KW-0805">Transcription regulation</keyword>
<dbReference type="RefSeq" id="WP_126293353.1">
    <property type="nucleotide sequence ID" value="NZ_JAXUAO010000026.1"/>
</dbReference>
<dbReference type="InterPro" id="IPR036388">
    <property type="entry name" value="WH-like_DNA-bd_sf"/>
</dbReference>